<comment type="caution">
    <text evidence="3">The sequence shown here is derived from an EMBL/GenBank/DDBJ whole genome shotgun (WGS) entry which is preliminary data.</text>
</comment>
<dbReference type="PANTHER" id="PTHR30024">
    <property type="entry name" value="ALIPHATIC SULFONATES-BINDING PROTEIN-RELATED"/>
    <property type="match status" value="1"/>
</dbReference>
<evidence type="ECO:0000259" key="2">
    <source>
        <dbReference type="Pfam" id="PF09084"/>
    </source>
</evidence>
<reference evidence="3" key="1">
    <citation type="submission" date="2023-06" db="EMBL/GenBank/DDBJ databases">
        <title>Genome-scale phylogeny and comparative genomics of the fungal order Sordariales.</title>
        <authorList>
            <consortium name="Lawrence Berkeley National Laboratory"/>
            <person name="Hensen N."/>
            <person name="Bonometti L."/>
            <person name="Westerberg I."/>
            <person name="Brannstrom I.O."/>
            <person name="Guillou S."/>
            <person name="Cros-Aarteil S."/>
            <person name="Calhoun S."/>
            <person name="Haridas S."/>
            <person name="Kuo A."/>
            <person name="Mondo S."/>
            <person name="Pangilinan J."/>
            <person name="Riley R."/>
            <person name="Labutti K."/>
            <person name="Andreopoulos B."/>
            <person name="Lipzen A."/>
            <person name="Chen C."/>
            <person name="Yanf M."/>
            <person name="Daum C."/>
            <person name="Ng V."/>
            <person name="Clum A."/>
            <person name="Steindorff A."/>
            <person name="Ohm R."/>
            <person name="Martin F."/>
            <person name="Silar P."/>
            <person name="Natvig D."/>
            <person name="Lalanne C."/>
            <person name="Gautier V."/>
            <person name="Ament-Velasquez S.L."/>
            <person name="Kruys A."/>
            <person name="Hutchinson M.I."/>
            <person name="Powell A.J."/>
            <person name="Barry K."/>
            <person name="Miller A.N."/>
            <person name="Grigoriev I.V."/>
            <person name="Debuchy R."/>
            <person name="Gladieux P."/>
            <person name="Thoren M.H."/>
            <person name="Johannesson H."/>
        </authorList>
    </citation>
    <scope>NUCLEOTIDE SEQUENCE</scope>
    <source>
        <strain evidence="3">CBS 540.89</strain>
    </source>
</reference>
<feature type="domain" description="SsuA/THI5-like" evidence="2">
    <location>
        <begin position="54"/>
        <end position="149"/>
    </location>
</feature>
<dbReference type="AlphaFoldDB" id="A0AA40BKZ1"/>
<dbReference type="Pfam" id="PF09084">
    <property type="entry name" value="NMT1"/>
    <property type="match status" value="1"/>
</dbReference>
<evidence type="ECO:0000313" key="3">
    <source>
        <dbReference type="EMBL" id="KAK0736156.1"/>
    </source>
</evidence>
<keyword evidence="1" id="KW-0732">Signal</keyword>
<accession>A0AA40BKZ1</accession>
<evidence type="ECO:0000313" key="4">
    <source>
        <dbReference type="Proteomes" id="UP001172159"/>
    </source>
</evidence>
<dbReference type="Proteomes" id="UP001172159">
    <property type="component" value="Unassembled WGS sequence"/>
</dbReference>
<dbReference type="SUPFAM" id="SSF53850">
    <property type="entry name" value="Periplasmic binding protein-like II"/>
    <property type="match status" value="1"/>
</dbReference>
<gene>
    <name evidence="3" type="ORF">B0T21DRAFT_288518</name>
</gene>
<feature type="chain" id="PRO_5041289996" description="SsuA/THI5-like domain-containing protein" evidence="1">
    <location>
        <begin position="21"/>
        <end position="335"/>
    </location>
</feature>
<dbReference type="InterPro" id="IPR015168">
    <property type="entry name" value="SsuA/THI5"/>
</dbReference>
<protein>
    <recommendedName>
        <fullName evidence="2">SsuA/THI5-like domain-containing protein</fullName>
    </recommendedName>
</protein>
<sequence>MARLSFLLPLLGLLATPAPAALTISAALNVIEYTPLLTTSEDYYNSSAVFINGGVATLVRNSSIDLGANAETQALRNYANNTSLRIIWNIAEVPYRLVANRAAGISSLSDLKGKRVGTINGTSAGYFVEQLLKTVGLQYGDYQTVPGNICHEAPCANRTFPDLLAKGEIDAFGIWEPTLQLGIDALPKGQAVVFQDRKVYREIYNLHSTKEKLADKKKRREIVVFLKDLIKAQRVFEDEPEKVYARVSAAVNVSVPLLEKVWRVHDWSGGIPRDLVDVLEEEEKYIARVDNRTASRREHVAKMVDRSVLKEALALLRKEKGHGHGRGRGRGRGGN</sequence>
<dbReference type="Gene3D" id="3.40.190.10">
    <property type="entry name" value="Periplasmic binding protein-like II"/>
    <property type="match status" value="2"/>
</dbReference>
<organism evidence="3 4">
    <name type="scientific">Apiosordaria backusii</name>
    <dbReference type="NCBI Taxonomy" id="314023"/>
    <lineage>
        <taxon>Eukaryota</taxon>
        <taxon>Fungi</taxon>
        <taxon>Dikarya</taxon>
        <taxon>Ascomycota</taxon>
        <taxon>Pezizomycotina</taxon>
        <taxon>Sordariomycetes</taxon>
        <taxon>Sordariomycetidae</taxon>
        <taxon>Sordariales</taxon>
        <taxon>Lasiosphaeriaceae</taxon>
        <taxon>Apiosordaria</taxon>
    </lineage>
</organism>
<dbReference type="PANTHER" id="PTHR30024:SF42">
    <property type="entry name" value="ALIPHATIC SULFONATES-BINDING PROTEIN-RELATED"/>
    <property type="match status" value="1"/>
</dbReference>
<feature type="signal peptide" evidence="1">
    <location>
        <begin position="1"/>
        <end position="20"/>
    </location>
</feature>
<evidence type="ECO:0000256" key="1">
    <source>
        <dbReference type="SAM" id="SignalP"/>
    </source>
</evidence>
<keyword evidence="4" id="KW-1185">Reference proteome</keyword>
<dbReference type="EMBL" id="JAUKTV010000006">
    <property type="protein sequence ID" value="KAK0736156.1"/>
    <property type="molecule type" value="Genomic_DNA"/>
</dbReference>
<name>A0AA40BKZ1_9PEZI</name>
<proteinExistence type="predicted"/>